<evidence type="ECO:0000313" key="2">
    <source>
        <dbReference type="EMBL" id="KXG75663.1"/>
    </source>
</evidence>
<accession>A0A140L538</accession>
<proteinExistence type="predicted"/>
<dbReference type="PANTHER" id="PTHR11735">
    <property type="entry name" value="TRNA N6-ADENOSINE THREONYLCARBAMOYLTRANSFERASE"/>
    <property type="match status" value="1"/>
</dbReference>
<protein>
    <submittedName>
        <fullName evidence="2">tRNA threonylcarbamoyladenosine biosynthesis protein TsaB</fullName>
    </submittedName>
</protein>
<organism evidence="2 3">
    <name type="scientific">Thermotalea metallivorans</name>
    <dbReference type="NCBI Taxonomy" id="520762"/>
    <lineage>
        <taxon>Bacteria</taxon>
        <taxon>Bacillati</taxon>
        <taxon>Bacillota</taxon>
        <taxon>Clostridia</taxon>
        <taxon>Peptostreptococcales</taxon>
        <taxon>Thermotaleaceae</taxon>
        <taxon>Thermotalea</taxon>
    </lineage>
</organism>
<evidence type="ECO:0000259" key="1">
    <source>
        <dbReference type="Pfam" id="PF00814"/>
    </source>
</evidence>
<dbReference type="Proteomes" id="UP000070456">
    <property type="component" value="Unassembled WGS sequence"/>
</dbReference>
<dbReference type="STRING" id="520762.AN619_16590"/>
<sequence length="235" mass="25967">MKILALDTSSMVASVAVMDDEKLMGEYTINHERTHSQKLMPMIDELLRSCGLTMEAIDLVAVAEGPGSFTGLRIGVATAKGLAHAMDIPVVGVSTLDALAFNLPFCQGLICPILDARRNQVYTALYQWNGGDLHRIEAPMAVALEEFIAKLLERPEKVVFVGDGVEKYWKILSDQLGERMILPPSTVKMPRASSVAQLALQKAQAGEVKSFYALVPDYLRKSEAERQYEEKRKKV</sequence>
<name>A0A140L538_9FIRM</name>
<dbReference type="RefSeq" id="WP_068556247.1">
    <property type="nucleotide sequence ID" value="NZ_LOEE01000032.1"/>
</dbReference>
<dbReference type="Gene3D" id="3.30.420.40">
    <property type="match status" value="2"/>
</dbReference>
<dbReference type="PANTHER" id="PTHR11735:SF11">
    <property type="entry name" value="TRNA THREONYLCARBAMOYLADENOSINE BIOSYNTHESIS PROTEIN TSAB"/>
    <property type="match status" value="1"/>
</dbReference>
<dbReference type="GO" id="GO:0005829">
    <property type="term" value="C:cytosol"/>
    <property type="evidence" value="ECO:0007669"/>
    <property type="project" value="TreeGrafter"/>
</dbReference>
<evidence type="ECO:0000313" key="3">
    <source>
        <dbReference type="Proteomes" id="UP000070456"/>
    </source>
</evidence>
<dbReference type="Pfam" id="PF00814">
    <property type="entry name" value="TsaD"/>
    <property type="match status" value="1"/>
</dbReference>
<dbReference type="GO" id="GO:0002949">
    <property type="term" value="P:tRNA threonylcarbamoyladenosine modification"/>
    <property type="evidence" value="ECO:0007669"/>
    <property type="project" value="InterPro"/>
</dbReference>
<dbReference type="PATRIC" id="fig|520762.4.peg.1840"/>
<reference evidence="2 3" key="1">
    <citation type="submission" date="2015-12" db="EMBL/GenBank/DDBJ databases">
        <title>Draft genome sequence of the thermoanaerobe Thermotalea metallivorans, an isolate from the runoff channel of the Great Artesian Basin, Australia.</title>
        <authorList>
            <person name="Patel B.K."/>
        </authorList>
    </citation>
    <scope>NUCLEOTIDE SEQUENCE [LARGE SCALE GENOMIC DNA]</scope>
    <source>
        <strain evidence="2 3">B2-1</strain>
    </source>
</reference>
<dbReference type="EMBL" id="LOEE01000032">
    <property type="protein sequence ID" value="KXG75663.1"/>
    <property type="molecule type" value="Genomic_DNA"/>
</dbReference>
<dbReference type="InterPro" id="IPR000905">
    <property type="entry name" value="Gcp-like_dom"/>
</dbReference>
<dbReference type="SUPFAM" id="SSF53067">
    <property type="entry name" value="Actin-like ATPase domain"/>
    <property type="match status" value="2"/>
</dbReference>
<dbReference type="InterPro" id="IPR043129">
    <property type="entry name" value="ATPase_NBD"/>
</dbReference>
<comment type="caution">
    <text evidence="2">The sequence shown here is derived from an EMBL/GenBank/DDBJ whole genome shotgun (WGS) entry which is preliminary data.</text>
</comment>
<dbReference type="OrthoDB" id="9784166at2"/>
<keyword evidence="3" id="KW-1185">Reference proteome</keyword>
<feature type="domain" description="Gcp-like" evidence="1">
    <location>
        <begin position="32"/>
        <end position="227"/>
    </location>
</feature>
<gene>
    <name evidence="2" type="primary">tsaB</name>
    <name evidence="2" type="ORF">AN619_16590</name>
</gene>
<dbReference type="InterPro" id="IPR022496">
    <property type="entry name" value="T6A_TsaB"/>
</dbReference>
<dbReference type="AlphaFoldDB" id="A0A140L538"/>
<dbReference type="CDD" id="cd24032">
    <property type="entry name" value="ASKHA_NBD_TsaB"/>
    <property type="match status" value="1"/>
</dbReference>
<dbReference type="NCBIfam" id="TIGR03725">
    <property type="entry name" value="T6A_YeaZ"/>
    <property type="match status" value="1"/>
</dbReference>